<dbReference type="AlphaFoldDB" id="A0AAJ0DIN0"/>
<keyword evidence="3 6" id="KW-1133">Transmembrane helix</keyword>
<evidence type="ECO:0000256" key="2">
    <source>
        <dbReference type="ARBA" id="ARBA00022692"/>
    </source>
</evidence>
<feature type="transmembrane region" description="Helical" evidence="6">
    <location>
        <begin position="222"/>
        <end position="243"/>
    </location>
</feature>
<dbReference type="InterPro" id="IPR011701">
    <property type="entry name" value="MFS"/>
</dbReference>
<sequence length="598" mass="63767">MAFKSKTELGAGQTQDSDHNDQTLDADIDIAPQHIHAKTIVLLVAIVGVYFVQVVHLTGVGGGPGQHHAETFQDRLYETTTDPFVPQVLTQTITSITGGAERGFWLAKTVAITAGTLSPPISEAADLWGRKWFVVGFTACGAVGCLIASRANTFDQLIAGQAIGAFHAGSQCLIHAIASEIMPRKYRPIAQAATATAGGLGGSVGALLSGGLVRTNPMHWRYFFYILTGMYTAMIAIIIRLYNPPPRELQRALTQREKLAGLDWTGYALFVPGLVLFCFALTSSTGIYPWKSAKIIAPITIGAIMLIAFVIYEWRFTNEGMLHHAVFGYGRNFPIIFGLFFVEGLLFYATNSYYSYEIASVFGKPLFISGAYYSVGWAVLIVVTQLTGVYCAKTTTVRGPLVVAFLAFATYFDQATNALGYVVLFGVGIGISLNALTTTAQLSSPKELISIATGLVIGVRSVGGTVGLAIFSAIFSSTENDEVPKKVGKAVSSFAAFDPKDIPTLLAAITSEDPEAPTRIPGVTPKLLAAVGSALQHARIDSFRNIWIAAAALAAVAAIGSVFLINPKAEFTSSIDAPIETEEELQRATIIGKLSSKA</sequence>
<dbReference type="PROSITE" id="PS00216">
    <property type="entry name" value="SUGAR_TRANSPORT_1"/>
    <property type="match status" value="1"/>
</dbReference>
<dbReference type="PROSITE" id="PS50850">
    <property type="entry name" value="MFS"/>
    <property type="match status" value="1"/>
</dbReference>
<keyword evidence="9" id="KW-1185">Reference proteome</keyword>
<keyword evidence="2 6" id="KW-0812">Transmembrane</keyword>
<feature type="transmembrane region" description="Helical" evidence="6">
    <location>
        <begin position="333"/>
        <end position="354"/>
    </location>
</feature>
<evidence type="ECO:0000256" key="5">
    <source>
        <dbReference type="SAM" id="MobiDB-lite"/>
    </source>
</evidence>
<reference evidence="8" key="1">
    <citation type="submission" date="2023-04" db="EMBL/GenBank/DDBJ databases">
        <title>Black Yeasts Isolated from many extreme environments.</title>
        <authorList>
            <person name="Coleine C."/>
            <person name="Stajich J.E."/>
            <person name="Selbmann L."/>
        </authorList>
    </citation>
    <scope>NUCLEOTIDE SEQUENCE</scope>
    <source>
        <strain evidence="8">CCFEE 5312</strain>
    </source>
</reference>
<feature type="region of interest" description="Disordered" evidence="5">
    <location>
        <begin position="1"/>
        <end position="21"/>
    </location>
</feature>
<feature type="transmembrane region" description="Helical" evidence="6">
    <location>
        <begin position="418"/>
        <end position="436"/>
    </location>
</feature>
<feature type="transmembrane region" description="Helical" evidence="6">
    <location>
        <begin position="264"/>
        <end position="283"/>
    </location>
</feature>
<feature type="transmembrane region" description="Helical" evidence="6">
    <location>
        <begin position="295"/>
        <end position="312"/>
    </location>
</feature>
<dbReference type="InterPro" id="IPR036259">
    <property type="entry name" value="MFS_trans_sf"/>
</dbReference>
<feature type="transmembrane region" description="Helical" evidence="6">
    <location>
        <begin position="132"/>
        <end position="151"/>
    </location>
</feature>
<feature type="transmembrane region" description="Helical" evidence="6">
    <location>
        <begin position="395"/>
        <end position="412"/>
    </location>
</feature>
<dbReference type="Pfam" id="PF07690">
    <property type="entry name" value="MFS_1"/>
    <property type="match status" value="1"/>
</dbReference>
<evidence type="ECO:0000313" key="9">
    <source>
        <dbReference type="Proteomes" id="UP001271007"/>
    </source>
</evidence>
<dbReference type="SUPFAM" id="SSF103473">
    <property type="entry name" value="MFS general substrate transporter"/>
    <property type="match status" value="1"/>
</dbReference>
<dbReference type="InterPro" id="IPR005829">
    <property type="entry name" value="Sugar_transporter_CS"/>
</dbReference>
<comment type="subcellular location">
    <subcellularLocation>
        <location evidence="1">Membrane</location>
        <topology evidence="1">Multi-pass membrane protein</topology>
    </subcellularLocation>
</comment>
<comment type="caution">
    <text evidence="8">The sequence shown here is derived from an EMBL/GenBank/DDBJ whole genome shotgun (WGS) entry which is preliminary data.</text>
</comment>
<evidence type="ECO:0000256" key="4">
    <source>
        <dbReference type="ARBA" id="ARBA00023136"/>
    </source>
</evidence>
<accession>A0AAJ0DIN0</accession>
<evidence type="ECO:0000256" key="3">
    <source>
        <dbReference type="ARBA" id="ARBA00022989"/>
    </source>
</evidence>
<dbReference type="PANTHER" id="PTHR23501:SF195">
    <property type="entry name" value="PEP5"/>
    <property type="match status" value="1"/>
</dbReference>
<evidence type="ECO:0000256" key="6">
    <source>
        <dbReference type="SAM" id="Phobius"/>
    </source>
</evidence>
<proteinExistence type="predicted"/>
<organism evidence="8 9">
    <name type="scientific">Extremus antarcticus</name>
    <dbReference type="NCBI Taxonomy" id="702011"/>
    <lineage>
        <taxon>Eukaryota</taxon>
        <taxon>Fungi</taxon>
        <taxon>Dikarya</taxon>
        <taxon>Ascomycota</taxon>
        <taxon>Pezizomycotina</taxon>
        <taxon>Dothideomycetes</taxon>
        <taxon>Dothideomycetidae</taxon>
        <taxon>Mycosphaerellales</taxon>
        <taxon>Extremaceae</taxon>
        <taxon>Extremus</taxon>
    </lineage>
</organism>
<dbReference type="Proteomes" id="UP001271007">
    <property type="component" value="Unassembled WGS sequence"/>
</dbReference>
<dbReference type="GO" id="GO:0022857">
    <property type="term" value="F:transmembrane transporter activity"/>
    <property type="evidence" value="ECO:0007669"/>
    <property type="project" value="InterPro"/>
</dbReference>
<feature type="transmembrane region" description="Helical" evidence="6">
    <location>
        <begin position="189"/>
        <end position="210"/>
    </location>
</feature>
<protein>
    <recommendedName>
        <fullName evidence="7">Major facilitator superfamily (MFS) profile domain-containing protein</fullName>
    </recommendedName>
</protein>
<dbReference type="InterPro" id="IPR020846">
    <property type="entry name" value="MFS_dom"/>
</dbReference>
<gene>
    <name evidence="8" type="ORF">LTR09_003963</name>
</gene>
<feature type="transmembrane region" description="Helical" evidence="6">
    <location>
        <begin position="366"/>
        <end position="383"/>
    </location>
</feature>
<name>A0AAJ0DIN0_9PEZI</name>
<evidence type="ECO:0000259" key="7">
    <source>
        <dbReference type="PROSITE" id="PS50850"/>
    </source>
</evidence>
<evidence type="ECO:0000256" key="1">
    <source>
        <dbReference type="ARBA" id="ARBA00004141"/>
    </source>
</evidence>
<keyword evidence="4 6" id="KW-0472">Membrane</keyword>
<feature type="transmembrane region" description="Helical" evidence="6">
    <location>
        <begin position="157"/>
        <end position="177"/>
    </location>
</feature>
<feature type="domain" description="Major facilitator superfamily (MFS) profile" evidence="7">
    <location>
        <begin position="42"/>
        <end position="569"/>
    </location>
</feature>
<dbReference type="PANTHER" id="PTHR23501">
    <property type="entry name" value="MAJOR FACILITATOR SUPERFAMILY"/>
    <property type="match status" value="1"/>
</dbReference>
<dbReference type="Gene3D" id="1.20.1250.20">
    <property type="entry name" value="MFS general substrate transporter like domains"/>
    <property type="match status" value="1"/>
</dbReference>
<evidence type="ECO:0000313" key="8">
    <source>
        <dbReference type="EMBL" id="KAK3054805.1"/>
    </source>
</evidence>
<dbReference type="EMBL" id="JAWDJX010000010">
    <property type="protein sequence ID" value="KAK3054805.1"/>
    <property type="molecule type" value="Genomic_DNA"/>
</dbReference>
<feature type="transmembrane region" description="Helical" evidence="6">
    <location>
        <begin position="448"/>
        <end position="475"/>
    </location>
</feature>
<feature type="transmembrane region" description="Helical" evidence="6">
    <location>
        <begin position="546"/>
        <end position="565"/>
    </location>
</feature>
<dbReference type="GO" id="GO:0005886">
    <property type="term" value="C:plasma membrane"/>
    <property type="evidence" value="ECO:0007669"/>
    <property type="project" value="TreeGrafter"/>
</dbReference>